<dbReference type="GO" id="GO:1990540">
    <property type="term" value="P:mitochondrial manganese ion transmembrane transport"/>
    <property type="evidence" value="ECO:0007669"/>
    <property type="project" value="Ensembl"/>
</dbReference>
<gene>
    <name evidence="7" type="primary">SLC39A8</name>
</gene>
<comment type="similarity">
    <text evidence="2">Belongs to the ZIP transporter (TC 2.A.5) family.</text>
</comment>
<dbReference type="GO" id="GO:0043124">
    <property type="term" value="P:negative regulation of canonical NF-kappaB signal transduction"/>
    <property type="evidence" value="ECO:0007669"/>
    <property type="project" value="Ensembl"/>
</dbReference>
<dbReference type="PANTHER" id="PTHR12191">
    <property type="entry name" value="SOLUTE CARRIER FAMILY 39"/>
    <property type="match status" value="1"/>
</dbReference>
<feature type="transmembrane region" description="Helical" evidence="6">
    <location>
        <begin position="214"/>
        <end position="238"/>
    </location>
</feature>
<dbReference type="OMA" id="CSHRISP"/>
<dbReference type="GO" id="GO:0006351">
    <property type="term" value="P:DNA-templated transcription"/>
    <property type="evidence" value="ECO:0007669"/>
    <property type="project" value="Ensembl"/>
</dbReference>
<dbReference type="GO" id="GO:0016324">
    <property type="term" value="C:apical plasma membrane"/>
    <property type="evidence" value="ECO:0007669"/>
    <property type="project" value="Ensembl"/>
</dbReference>
<dbReference type="GO" id="GO:0030026">
    <property type="term" value="P:intracellular manganese ion homeostasis"/>
    <property type="evidence" value="ECO:0007669"/>
    <property type="project" value="Ensembl"/>
</dbReference>
<dbReference type="InterPro" id="IPR050799">
    <property type="entry name" value="ZIP_Transporter"/>
</dbReference>
<dbReference type="GO" id="GO:0006355">
    <property type="term" value="P:regulation of DNA-templated transcription"/>
    <property type="evidence" value="ECO:0007669"/>
    <property type="project" value="Ensembl"/>
</dbReference>
<dbReference type="GO" id="GO:0006525">
    <property type="term" value="P:arginine metabolic process"/>
    <property type="evidence" value="ECO:0007669"/>
    <property type="project" value="Ensembl"/>
</dbReference>
<dbReference type="GO" id="GO:0016323">
    <property type="term" value="C:basolateral plasma membrane"/>
    <property type="evidence" value="ECO:0007669"/>
    <property type="project" value="Ensembl"/>
</dbReference>
<evidence type="ECO:0000256" key="4">
    <source>
        <dbReference type="ARBA" id="ARBA00022989"/>
    </source>
</evidence>
<dbReference type="GO" id="GO:0098849">
    <property type="term" value="P:cellular detoxification of cadmium ion"/>
    <property type="evidence" value="ECO:0007669"/>
    <property type="project" value="Ensembl"/>
</dbReference>
<dbReference type="GO" id="GO:0005765">
    <property type="term" value="C:lysosomal membrane"/>
    <property type="evidence" value="ECO:0007669"/>
    <property type="project" value="Ensembl"/>
</dbReference>
<dbReference type="InterPro" id="IPR003689">
    <property type="entry name" value="ZIP"/>
</dbReference>
<feature type="transmembrane region" description="Helical" evidence="6">
    <location>
        <begin position="149"/>
        <end position="168"/>
    </location>
</feature>
<dbReference type="GO" id="GO:1990079">
    <property type="term" value="P:cartilage homeostasis"/>
    <property type="evidence" value="ECO:0007669"/>
    <property type="project" value="Ensembl"/>
</dbReference>
<proteinExistence type="inferred from homology"/>
<reference evidence="7" key="1">
    <citation type="submission" date="2025-08" db="UniProtKB">
        <authorList>
            <consortium name="Ensembl"/>
        </authorList>
    </citation>
    <scope>IDENTIFICATION</scope>
</reference>
<evidence type="ECO:0000256" key="3">
    <source>
        <dbReference type="ARBA" id="ARBA00022692"/>
    </source>
</evidence>
<sequence>MVLKIYGQGDHNHFEIKEKNIPQDNGNPPKLVKSSNGVTCYANSAVVEPNGTLSYDNISVDPGQEEKAQSCSCKCVKGPALSEIGTIAWMITLSDALHNFIDGLAIGASFTLSLLQGLSTSIAILCEEFPHELGDFVILLNSGMSTRQALFFNFLSACSCYIGLAFGILVGNNFAPHIIFALAGGMFLYISLADMFPEMNDMLREEVTGRKKDLTFFLIQNAGLLTGFAAILLITLYAGDIELE</sequence>
<evidence type="ECO:0000256" key="1">
    <source>
        <dbReference type="ARBA" id="ARBA00004141"/>
    </source>
</evidence>
<dbReference type="Ensembl" id="ENSCPRT00005020242.1">
    <property type="protein sequence ID" value="ENSCPRP00005017290.1"/>
    <property type="gene ID" value="ENSCPRG00005012045.1"/>
</dbReference>
<evidence type="ECO:0000313" key="8">
    <source>
        <dbReference type="Proteomes" id="UP000594220"/>
    </source>
</evidence>
<dbReference type="GO" id="GO:0030198">
    <property type="term" value="P:extracellular matrix organization"/>
    <property type="evidence" value="ECO:0007669"/>
    <property type="project" value="Ensembl"/>
</dbReference>
<dbReference type="AlphaFoldDB" id="A0A7M4EZV8"/>
<evidence type="ECO:0000313" key="7">
    <source>
        <dbReference type="Ensembl" id="ENSCPRP00005017290.1"/>
    </source>
</evidence>
<reference evidence="7" key="2">
    <citation type="submission" date="2025-09" db="UniProtKB">
        <authorList>
            <consortium name="Ensembl"/>
        </authorList>
    </citation>
    <scope>IDENTIFICATION</scope>
</reference>
<evidence type="ECO:0000256" key="2">
    <source>
        <dbReference type="ARBA" id="ARBA00006939"/>
    </source>
</evidence>
<accession>A0A7M4EZV8</accession>
<feature type="transmembrane region" description="Helical" evidence="6">
    <location>
        <begin position="174"/>
        <end position="193"/>
    </location>
</feature>
<organism evidence="7 8">
    <name type="scientific">Crocodylus porosus</name>
    <name type="common">Saltwater crocodile</name>
    <name type="synonym">Estuarine crocodile</name>
    <dbReference type="NCBI Taxonomy" id="8502"/>
    <lineage>
        <taxon>Eukaryota</taxon>
        <taxon>Metazoa</taxon>
        <taxon>Chordata</taxon>
        <taxon>Craniata</taxon>
        <taxon>Vertebrata</taxon>
        <taxon>Euteleostomi</taxon>
        <taxon>Archelosauria</taxon>
        <taxon>Archosauria</taxon>
        <taxon>Crocodylia</taxon>
        <taxon>Longirostres</taxon>
        <taxon>Crocodylidae</taxon>
        <taxon>Crocodylus</taxon>
    </lineage>
</organism>
<evidence type="ECO:0000256" key="6">
    <source>
        <dbReference type="SAM" id="Phobius"/>
    </source>
</evidence>
<dbReference type="Proteomes" id="UP000594220">
    <property type="component" value="Unplaced"/>
</dbReference>
<dbReference type="GO" id="GO:0097080">
    <property type="term" value="P:plasma membrane selenite transport"/>
    <property type="evidence" value="ECO:0007669"/>
    <property type="project" value="Ensembl"/>
</dbReference>
<dbReference type="GO" id="GO:0098711">
    <property type="term" value="P:iron ion import across plasma membrane"/>
    <property type="evidence" value="ECO:0007669"/>
    <property type="project" value="Ensembl"/>
</dbReference>
<dbReference type="GO" id="GO:0050728">
    <property type="term" value="P:negative regulation of inflammatory response"/>
    <property type="evidence" value="ECO:0007669"/>
    <property type="project" value="Ensembl"/>
</dbReference>
<dbReference type="GO" id="GO:0071578">
    <property type="term" value="P:zinc ion import across plasma membrane"/>
    <property type="evidence" value="ECO:0007669"/>
    <property type="project" value="Ensembl"/>
</dbReference>
<keyword evidence="3 6" id="KW-0812">Transmembrane</keyword>
<dbReference type="GO" id="GO:0015694">
    <property type="term" value="P:mercury ion transport"/>
    <property type="evidence" value="ECO:0007669"/>
    <property type="project" value="Ensembl"/>
</dbReference>
<dbReference type="GO" id="GO:0070574">
    <property type="term" value="P:cadmium ion transmembrane transport"/>
    <property type="evidence" value="ECO:0007669"/>
    <property type="project" value="Ensembl"/>
</dbReference>
<dbReference type="PANTHER" id="PTHR12191:SF2">
    <property type="entry name" value="METAL CATION SYMPORTER ZIP8"/>
    <property type="match status" value="1"/>
</dbReference>
<name>A0A7M4EZV8_CROPO</name>
<keyword evidence="4 6" id="KW-1133">Transmembrane helix</keyword>
<evidence type="ECO:0000256" key="5">
    <source>
        <dbReference type="ARBA" id="ARBA00023136"/>
    </source>
</evidence>
<dbReference type="GO" id="GO:0006487">
    <property type="term" value="P:protein N-linked glycosylation"/>
    <property type="evidence" value="ECO:0007669"/>
    <property type="project" value="Ensembl"/>
</dbReference>
<dbReference type="GO" id="GO:0061757">
    <property type="term" value="P:leukocyte adhesion to arterial endothelial cell"/>
    <property type="evidence" value="ECO:0007669"/>
    <property type="project" value="Ensembl"/>
</dbReference>
<dbReference type="GO" id="GO:0006882">
    <property type="term" value="P:intracellular zinc ion homeostasis"/>
    <property type="evidence" value="ECO:0007669"/>
    <property type="project" value="Ensembl"/>
</dbReference>
<dbReference type="GO" id="GO:0140412">
    <property type="term" value="F:zinc:bicarbonate symporter activity"/>
    <property type="evidence" value="ECO:0007669"/>
    <property type="project" value="Ensembl"/>
</dbReference>
<comment type="subcellular location">
    <subcellularLocation>
        <location evidence="1">Membrane</location>
        <topology evidence="1">Multi-pass membrane protein</topology>
    </subcellularLocation>
</comment>
<dbReference type="GO" id="GO:0042391">
    <property type="term" value="P:regulation of membrane potential"/>
    <property type="evidence" value="ECO:0007669"/>
    <property type="project" value="Ensembl"/>
</dbReference>
<dbReference type="GeneTree" id="ENSGT00940000158926"/>
<keyword evidence="8" id="KW-1185">Reference proteome</keyword>
<keyword evidence="5 6" id="KW-0472">Membrane</keyword>
<dbReference type="Pfam" id="PF02535">
    <property type="entry name" value="Zip"/>
    <property type="match status" value="1"/>
</dbReference>
<protein>
    <submittedName>
        <fullName evidence="7">Solute carrier family 39 member 8</fullName>
    </submittedName>
</protein>